<dbReference type="InParanoid" id="A0A061FQF2"/>
<gene>
    <name evidence="1" type="ORF">TCM_043880</name>
</gene>
<sequence>MSVNRDVAAIVMGLRGVPGRDSIHGGQWVDGIYKGGESRMWGVRSDLSFAGLMKLVENVVGVNSEIDDIELHALISTPRELSRPIIKDDEDVALILLEQRNVSAVYVSIKGPQTNVMSHEEVEQHGNQLNQNEIHRTHIPQHSVCNPQQWQLKYAQEFVQSGRHTTFIEQLAAQFRSGCASNQLLASVQQMQRSGETIECVMPLSNENTTPKDNIVRLEGDSMTLEDNTTSDKGNEDLLPVGKMEPVKGVDVGDAQCDDPIYNNPIASENGIRSLDTLLDDSYQERRNARISHMWLIAGAERFFFQTIIIEESTCADDRLYKGRMFSSKVELKRVLNMLYLKEQFGIRVKKSCKGHYEVGYMDKACKFSVRATKLPDRGEYWQVQTFHEVHTCTVDGLQGRFSTASAKIIGELMSHKLRANGVTLRPKDIICEIRVQWGLECLYGKAWQTKDKCKREAIEFYTEYYKKTVLVEGYSGSIRSVGHPSEWDIPPHVKQIIVLPPPWRGQAGKPRRRRIPLVGEVLWGDKPCPNGVTCHVVAVLI</sequence>
<evidence type="ECO:0000313" key="2">
    <source>
        <dbReference type="Proteomes" id="UP000026915"/>
    </source>
</evidence>
<evidence type="ECO:0000313" key="1">
    <source>
        <dbReference type="EMBL" id="EOY19128.1"/>
    </source>
</evidence>
<keyword evidence="2" id="KW-1185">Reference proteome</keyword>
<dbReference type="Proteomes" id="UP000026915">
    <property type="component" value="Chromosome 10"/>
</dbReference>
<dbReference type="AlphaFoldDB" id="A0A061FQF2"/>
<dbReference type="EMBL" id="CM001888">
    <property type="protein sequence ID" value="EOY19128.1"/>
    <property type="molecule type" value="Genomic_DNA"/>
</dbReference>
<protein>
    <submittedName>
        <fullName evidence="1">Uncharacterized protein</fullName>
    </submittedName>
</protein>
<proteinExistence type="predicted"/>
<name>A0A061FQF2_THECC</name>
<dbReference type="Gramene" id="EOY19128">
    <property type="protein sequence ID" value="EOY19128"/>
    <property type="gene ID" value="TCM_043880"/>
</dbReference>
<accession>A0A061FQF2</accession>
<organism evidence="1 2">
    <name type="scientific">Theobroma cacao</name>
    <name type="common">Cacao</name>
    <name type="synonym">Cocoa</name>
    <dbReference type="NCBI Taxonomy" id="3641"/>
    <lineage>
        <taxon>Eukaryota</taxon>
        <taxon>Viridiplantae</taxon>
        <taxon>Streptophyta</taxon>
        <taxon>Embryophyta</taxon>
        <taxon>Tracheophyta</taxon>
        <taxon>Spermatophyta</taxon>
        <taxon>Magnoliopsida</taxon>
        <taxon>eudicotyledons</taxon>
        <taxon>Gunneridae</taxon>
        <taxon>Pentapetalae</taxon>
        <taxon>rosids</taxon>
        <taxon>malvids</taxon>
        <taxon>Malvales</taxon>
        <taxon>Malvaceae</taxon>
        <taxon>Byttnerioideae</taxon>
        <taxon>Theobroma</taxon>
    </lineage>
</organism>
<dbReference type="HOGENOM" id="CLU_553671_0_0_1"/>
<reference evidence="1 2" key="1">
    <citation type="journal article" date="2013" name="Genome Biol.">
        <title>The genome sequence of the most widely cultivated cacao type and its use to identify candidate genes regulating pod color.</title>
        <authorList>
            <person name="Motamayor J.C."/>
            <person name="Mockaitis K."/>
            <person name="Schmutz J."/>
            <person name="Haiminen N."/>
            <person name="Iii D.L."/>
            <person name="Cornejo O."/>
            <person name="Findley S.D."/>
            <person name="Zheng P."/>
            <person name="Utro F."/>
            <person name="Royaert S."/>
            <person name="Saski C."/>
            <person name="Jenkins J."/>
            <person name="Podicheti R."/>
            <person name="Zhao M."/>
            <person name="Scheffler B.E."/>
            <person name="Stack J.C."/>
            <person name="Feltus F.A."/>
            <person name="Mustiga G.M."/>
            <person name="Amores F."/>
            <person name="Phillips W."/>
            <person name="Marelli J.P."/>
            <person name="May G.D."/>
            <person name="Shapiro H."/>
            <person name="Ma J."/>
            <person name="Bustamante C.D."/>
            <person name="Schnell R.J."/>
            <person name="Main D."/>
            <person name="Gilbert D."/>
            <person name="Parida L."/>
            <person name="Kuhn D.N."/>
        </authorList>
    </citation>
    <scope>NUCLEOTIDE SEQUENCE [LARGE SCALE GENOMIC DNA]</scope>
    <source>
        <strain evidence="2">cv. Matina 1-6</strain>
    </source>
</reference>